<dbReference type="Pfam" id="PF05838">
    <property type="entry name" value="Glyco_hydro_108"/>
    <property type="match status" value="1"/>
</dbReference>
<gene>
    <name evidence="3" type="ORF">GCM10011452_06300</name>
</gene>
<dbReference type="NCBIfam" id="NF040573">
    <property type="entry name" value="holin_dep_muram"/>
    <property type="match status" value="1"/>
</dbReference>
<dbReference type="Gene3D" id="1.20.141.10">
    <property type="entry name" value="Chitosanase, subunit A, domain 1"/>
    <property type="match status" value="1"/>
</dbReference>
<organism evidence="3 4">
    <name type="scientific">Gemmobacter lanyuensis</name>
    <dbReference type="NCBI Taxonomy" id="1054497"/>
    <lineage>
        <taxon>Bacteria</taxon>
        <taxon>Pseudomonadati</taxon>
        <taxon>Pseudomonadota</taxon>
        <taxon>Alphaproteobacteria</taxon>
        <taxon>Rhodobacterales</taxon>
        <taxon>Paracoccaceae</taxon>
        <taxon>Gemmobacter</taxon>
    </lineage>
</organism>
<reference evidence="3" key="1">
    <citation type="journal article" date="2014" name="Int. J. Syst. Evol. Microbiol.">
        <title>Complete genome sequence of Corynebacterium casei LMG S-19264T (=DSM 44701T), isolated from a smear-ripened cheese.</title>
        <authorList>
            <consortium name="US DOE Joint Genome Institute (JGI-PGF)"/>
            <person name="Walter F."/>
            <person name="Albersmeier A."/>
            <person name="Kalinowski J."/>
            <person name="Ruckert C."/>
        </authorList>
    </citation>
    <scope>NUCLEOTIDE SEQUENCE</scope>
    <source>
        <strain evidence="3">KCTC 23714</strain>
    </source>
</reference>
<dbReference type="Proteomes" id="UP000628984">
    <property type="component" value="Unassembled WGS sequence"/>
</dbReference>
<dbReference type="CDD" id="cd13926">
    <property type="entry name" value="N-acetylmuramidase_GH108"/>
    <property type="match status" value="1"/>
</dbReference>
<reference evidence="3" key="2">
    <citation type="submission" date="2020-09" db="EMBL/GenBank/DDBJ databases">
        <authorList>
            <person name="Sun Q."/>
            <person name="Kim S."/>
        </authorList>
    </citation>
    <scope>NUCLEOTIDE SEQUENCE</scope>
    <source>
        <strain evidence="3">KCTC 23714</strain>
    </source>
</reference>
<evidence type="ECO:0000259" key="1">
    <source>
        <dbReference type="Pfam" id="PF05838"/>
    </source>
</evidence>
<dbReference type="RefSeq" id="WP_189632338.1">
    <property type="nucleotide sequence ID" value="NZ_BMYQ01000001.1"/>
</dbReference>
<dbReference type="InterPro" id="IPR008565">
    <property type="entry name" value="TtsA-like_GH18_dom"/>
</dbReference>
<dbReference type="InterPro" id="IPR023346">
    <property type="entry name" value="Lysozyme-like_dom_sf"/>
</dbReference>
<dbReference type="InterPro" id="IPR018537">
    <property type="entry name" value="Peptidoglycan-bd_3"/>
</dbReference>
<sequence length="203" mass="22093">MQEIRQLAQEIVAREGGFVNDPADPGGATKYGVTLATLQGLRRDLTGDGRVTLADLRALTRDQAAEIFIQHYFHAPRLGDLPVCLQPAVFDMQVNAGRQAIRILQRLLTQLGWPLVADGQVGPRTAAAAQAAAQAMPEGLADAYGAARRDYYYALGDQRPASRKYCLRRDGGKGGWILRAEAFMSPATHLTAAEHQARVAAWR</sequence>
<evidence type="ECO:0000313" key="3">
    <source>
        <dbReference type="EMBL" id="GGW22585.1"/>
    </source>
</evidence>
<dbReference type="EMBL" id="BMYQ01000001">
    <property type="protein sequence ID" value="GGW22585.1"/>
    <property type="molecule type" value="Genomic_DNA"/>
</dbReference>
<evidence type="ECO:0000259" key="2">
    <source>
        <dbReference type="Pfam" id="PF09374"/>
    </source>
</evidence>
<evidence type="ECO:0000313" key="4">
    <source>
        <dbReference type="Proteomes" id="UP000628984"/>
    </source>
</evidence>
<dbReference type="Pfam" id="PF09374">
    <property type="entry name" value="PG_binding_3"/>
    <property type="match status" value="1"/>
</dbReference>
<accession>A0A918IM35</accession>
<protein>
    <recommendedName>
        <fullName evidence="5">Peptidoglycan-binding protein</fullName>
    </recommendedName>
</protein>
<feature type="domain" description="Peptidoglycan binding" evidence="2">
    <location>
        <begin position="100"/>
        <end position="181"/>
    </location>
</feature>
<name>A0A918IM35_9RHOB</name>
<proteinExistence type="predicted"/>
<comment type="caution">
    <text evidence="3">The sequence shown here is derived from an EMBL/GenBank/DDBJ whole genome shotgun (WGS) entry which is preliminary data.</text>
</comment>
<dbReference type="AlphaFoldDB" id="A0A918IM35"/>
<feature type="domain" description="TtsA-like Glycoside hydrolase family 108" evidence="1">
    <location>
        <begin position="9"/>
        <end position="97"/>
    </location>
</feature>
<evidence type="ECO:0008006" key="5">
    <source>
        <dbReference type="Google" id="ProtNLM"/>
    </source>
</evidence>
<dbReference type="SUPFAM" id="SSF53955">
    <property type="entry name" value="Lysozyme-like"/>
    <property type="match status" value="1"/>
</dbReference>
<keyword evidence="4" id="KW-1185">Reference proteome</keyword>